<protein>
    <submittedName>
        <fullName evidence="8">Uncharacterized protein</fullName>
    </submittedName>
</protein>
<evidence type="ECO:0000313" key="8">
    <source>
        <dbReference type="EMBL" id="CAF3579037.1"/>
    </source>
</evidence>
<evidence type="ECO:0000256" key="1">
    <source>
        <dbReference type="ARBA" id="ARBA00004225"/>
    </source>
</evidence>
<gene>
    <name evidence="8" type="ORF">GRG538_LOCUS21620</name>
</gene>
<dbReference type="PANTHER" id="PTHR21252">
    <property type="entry name" value="TB1 PROTEIN-RELATED"/>
    <property type="match status" value="1"/>
</dbReference>
<organism evidence="8 9">
    <name type="scientific">Rotaria socialis</name>
    <dbReference type="NCBI Taxonomy" id="392032"/>
    <lineage>
        <taxon>Eukaryota</taxon>
        <taxon>Metazoa</taxon>
        <taxon>Spiralia</taxon>
        <taxon>Gnathifera</taxon>
        <taxon>Rotifera</taxon>
        <taxon>Eurotatoria</taxon>
        <taxon>Bdelloidea</taxon>
        <taxon>Philodinida</taxon>
        <taxon>Philodinidae</taxon>
        <taxon>Rotaria</taxon>
    </lineage>
</organism>
<dbReference type="AlphaFoldDB" id="A0A818MBU2"/>
<dbReference type="PANTHER" id="PTHR21252:SF2">
    <property type="entry name" value="MITOCHONDRIAL OUTER MEMBRANE PROTEIN SLC25A46"/>
    <property type="match status" value="1"/>
</dbReference>
<feature type="region of interest" description="Disordered" evidence="7">
    <location>
        <begin position="657"/>
        <end position="686"/>
    </location>
</feature>
<dbReference type="InterPro" id="IPR039158">
    <property type="entry name" value="SLC25A46"/>
</dbReference>
<keyword evidence="4" id="KW-0812">Transmembrane</keyword>
<keyword evidence="5" id="KW-0496">Mitochondrion</keyword>
<dbReference type="EMBL" id="CAJNYT010003576">
    <property type="protein sequence ID" value="CAF3579037.1"/>
    <property type="molecule type" value="Genomic_DNA"/>
</dbReference>
<keyword evidence="4" id="KW-0472">Membrane</keyword>
<keyword evidence="2" id="KW-0813">Transport</keyword>
<reference evidence="8" key="1">
    <citation type="submission" date="2021-02" db="EMBL/GenBank/DDBJ databases">
        <authorList>
            <person name="Nowell W R."/>
        </authorList>
    </citation>
    <scope>NUCLEOTIDE SEQUENCE</scope>
</reference>
<dbReference type="Proteomes" id="UP000663872">
    <property type="component" value="Unassembled WGS sequence"/>
</dbReference>
<name>A0A818MBU2_9BILA</name>
<accession>A0A818MBU2</accession>
<dbReference type="GO" id="GO:0005741">
    <property type="term" value="C:mitochondrial outer membrane"/>
    <property type="evidence" value="ECO:0007669"/>
    <property type="project" value="InterPro"/>
</dbReference>
<dbReference type="Gene3D" id="1.20.1480.30">
    <property type="entry name" value="Designed four-helix bundle protein"/>
    <property type="match status" value="1"/>
</dbReference>
<evidence type="ECO:0000256" key="3">
    <source>
        <dbReference type="ARBA" id="ARBA00022737"/>
    </source>
</evidence>
<dbReference type="GO" id="GO:0090149">
    <property type="term" value="P:mitochondrial membrane fission"/>
    <property type="evidence" value="ECO:0007669"/>
    <property type="project" value="InterPro"/>
</dbReference>
<keyword evidence="6" id="KW-0175">Coiled coil</keyword>
<evidence type="ECO:0000256" key="5">
    <source>
        <dbReference type="ARBA" id="ARBA00023128"/>
    </source>
</evidence>
<evidence type="ECO:0000256" key="6">
    <source>
        <dbReference type="SAM" id="Coils"/>
    </source>
</evidence>
<feature type="coiled-coil region" evidence="6">
    <location>
        <begin position="45"/>
        <end position="72"/>
    </location>
</feature>
<comment type="caution">
    <text evidence="8">The sequence shown here is derived from an EMBL/GenBank/DDBJ whole genome shotgun (WGS) entry which is preliminary data.</text>
</comment>
<evidence type="ECO:0000256" key="2">
    <source>
        <dbReference type="ARBA" id="ARBA00022448"/>
    </source>
</evidence>
<keyword evidence="4" id="KW-1133">Transmembrane helix</keyword>
<sequence length="686" mass="79121">MPVAIHFLLNPLEGRVDEPPDYLKQNTQLLHFERLQNHEFDSQQMANFSRRLTNVENNLQRVTTDLQGLKDNVLVIMKGVETIVSRLSVQGVRAIIDDTDTGVAVLPISSTMYYTDFWSCLKSIEVTEGSAGLYKCIEYIQMSQYGRPNSCKADDPKGSNTKEYRACEPWSTSRNAKNHQYSWCQFDEAAKHFQEKMEAVQKELINDVKKLSSSSTPVALNVNPNIGFLPDEPVLIAAEEPLFDITNENENIIDMAIRLSSQSTMMLNKIKDLVDSTRLPFHVKYRLELRPASFYDTDIQHQLWELRMNLDPVSWFDLQWRQCGDDQEKQHTCLSKARSYIKKYRAYIPEQMPYESLQEPIRGPQYGEYPLTSTINQYPDHQKPVTIVCHARKTRQRDNGNGECGQYIMDEHIVMQWSVKPIIQLFDWQTFHSSQMESQKRNLAKDVHFIFTANREIIRDLVIFPKPPWHLTNRQLVQQPFFWATAILTIRMLHRQLEEKLLVQQEIWPVEAVAINFGQWETAGSYDKRLMNCHAHAHLLLDLAFINACDDTFFSALKGRVDQPPNYLKQNTQLLHFERLQNHEFDSQQMANFSQRLNNVENNLQGVTTDLQGVKTDLQNVTIDLQGLKDIVKNLTTGMEAMTTLLEKVYASVNKQPVEPPVNASQTSLNKGHDLLNNDPNGVASK</sequence>
<comment type="subcellular location">
    <subcellularLocation>
        <location evidence="1">Mitochondrion membrane</location>
        <topology evidence="1">Multi-pass membrane protein</topology>
    </subcellularLocation>
</comment>
<evidence type="ECO:0000313" key="9">
    <source>
        <dbReference type="Proteomes" id="UP000663872"/>
    </source>
</evidence>
<proteinExistence type="predicted"/>
<keyword evidence="3" id="KW-0677">Repeat</keyword>
<evidence type="ECO:0000256" key="4">
    <source>
        <dbReference type="ARBA" id="ARBA00022989"/>
    </source>
</evidence>
<evidence type="ECO:0000256" key="7">
    <source>
        <dbReference type="SAM" id="MobiDB-lite"/>
    </source>
</evidence>